<evidence type="ECO:0000256" key="3">
    <source>
        <dbReference type="SAM" id="SignalP"/>
    </source>
</evidence>
<name>A0A336MMQ2_CULSO</name>
<feature type="signal peptide" evidence="3">
    <location>
        <begin position="1"/>
        <end position="19"/>
    </location>
</feature>
<dbReference type="Gene3D" id="1.10.132.20">
    <property type="entry name" value="Ribosome-recycling factor"/>
    <property type="match status" value="1"/>
</dbReference>
<feature type="chain" id="PRO_5016309905" description="Ribosome-recycling factor, mitochondrial" evidence="3">
    <location>
        <begin position="20"/>
        <end position="145"/>
    </location>
</feature>
<evidence type="ECO:0000256" key="2">
    <source>
        <dbReference type="ARBA" id="ARBA00033107"/>
    </source>
</evidence>
<sequence length="145" mass="16815">MKFIIILFISLCILNVSFGARHFLQKLLDDNSIKCHNKGNDIFAKTCISLQKLNMYVYDDYLGSHLLGAVQDQANRVLSIVQERPNRDFKQIEDCITNFKTAIKTYRREAFLEYKKDEKRSKDIIHQFTVNIQRVTDGALHCIAG</sequence>
<accession>A0A336MMQ2</accession>
<organism evidence="4">
    <name type="scientific">Culicoides sonorensis</name>
    <name type="common">Biting midge</name>
    <dbReference type="NCBI Taxonomy" id="179676"/>
    <lineage>
        <taxon>Eukaryota</taxon>
        <taxon>Metazoa</taxon>
        <taxon>Ecdysozoa</taxon>
        <taxon>Arthropoda</taxon>
        <taxon>Hexapoda</taxon>
        <taxon>Insecta</taxon>
        <taxon>Pterygota</taxon>
        <taxon>Neoptera</taxon>
        <taxon>Endopterygota</taxon>
        <taxon>Diptera</taxon>
        <taxon>Nematocera</taxon>
        <taxon>Chironomoidea</taxon>
        <taxon>Ceratopogonidae</taxon>
        <taxon>Ceratopogoninae</taxon>
        <taxon>Culicoides</taxon>
        <taxon>Monoculicoides</taxon>
    </lineage>
</organism>
<keyword evidence="3" id="KW-0732">Signal</keyword>
<evidence type="ECO:0000313" key="4">
    <source>
        <dbReference type="EMBL" id="SSX30103.1"/>
    </source>
</evidence>
<dbReference type="VEuPathDB" id="VectorBase:CSON002065"/>
<evidence type="ECO:0000256" key="1">
    <source>
        <dbReference type="ARBA" id="ARBA00020581"/>
    </source>
</evidence>
<dbReference type="InterPro" id="IPR036191">
    <property type="entry name" value="RRF_sf"/>
</dbReference>
<reference evidence="4" key="1">
    <citation type="submission" date="2018-07" db="EMBL/GenBank/DDBJ databases">
        <authorList>
            <person name="Quirk P.G."/>
            <person name="Krulwich T.A."/>
        </authorList>
    </citation>
    <scope>NUCLEOTIDE SEQUENCE</scope>
</reference>
<dbReference type="SUPFAM" id="SSF55194">
    <property type="entry name" value="Ribosome recycling factor, RRF"/>
    <property type="match status" value="1"/>
</dbReference>
<dbReference type="EMBL" id="UFQT01001339">
    <property type="protein sequence ID" value="SSX30103.1"/>
    <property type="molecule type" value="Genomic_DNA"/>
</dbReference>
<protein>
    <recommendedName>
        <fullName evidence="1">Ribosome-recycling factor, mitochondrial</fullName>
    </recommendedName>
    <alternativeName>
        <fullName evidence="2">Ribosome-releasing factor, mitochondrial</fullName>
    </alternativeName>
</protein>
<dbReference type="AlphaFoldDB" id="A0A336MMQ2"/>
<proteinExistence type="predicted"/>
<gene>
    <name evidence="4" type="primary">CSON002065</name>
</gene>